<protein>
    <recommendedName>
        <fullName evidence="4">Glycosyl hydrolase family 13 catalytic domain-containing protein</fullName>
    </recommendedName>
</protein>
<dbReference type="FunFam" id="3.90.400.10:FF:000002">
    <property type="entry name" value="Sucrose isomerase"/>
    <property type="match status" value="1"/>
</dbReference>
<dbReference type="Gene3D" id="3.20.20.80">
    <property type="entry name" value="Glycosidases"/>
    <property type="match status" value="1"/>
</dbReference>
<dbReference type="InterPro" id="IPR006047">
    <property type="entry name" value="GH13_cat_dom"/>
</dbReference>
<keyword evidence="3" id="KW-0326">Glycosidase</keyword>
<evidence type="ECO:0000313" key="6">
    <source>
        <dbReference type="Proteomes" id="UP000286848"/>
    </source>
</evidence>
<comment type="similarity">
    <text evidence="1">Belongs to the glycosyl hydrolase 13 family.</text>
</comment>
<dbReference type="InterPro" id="IPR045857">
    <property type="entry name" value="O16G_dom_2"/>
</dbReference>
<feature type="domain" description="Glycosyl hydrolase family 13 catalytic" evidence="4">
    <location>
        <begin position="16"/>
        <end position="301"/>
    </location>
</feature>
<evidence type="ECO:0000256" key="1">
    <source>
        <dbReference type="ARBA" id="ARBA00008061"/>
    </source>
</evidence>
<dbReference type="AlphaFoldDB" id="A0A401IRE2"/>
<dbReference type="SMART" id="SM00642">
    <property type="entry name" value="Aamy"/>
    <property type="match status" value="1"/>
</dbReference>
<keyword evidence="6" id="KW-1185">Reference proteome</keyword>
<name>A0A401IRE2_9LACO</name>
<dbReference type="PANTHER" id="PTHR10357">
    <property type="entry name" value="ALPHA-AMYLASE FAMILY MEMBER"/>
    <property type="match status" value="1"/>
</dbReference>
<dbReference type="PANTHER" id="PTHR10357:SF184">
    <property type="entry name" value="OLIGO-1,6-GLUCOSIDASE 1"/>
    <property type="match status" value="1"/>
</dbReference>
<organism evidence="5 6">
    <name type="scientific">Ligilactobacillus salitolerans</name>
    <dbReference type="NCBI Taxonomy" id="1808352"/>
    <lineage>
        <taxon>Bacteria</taxon>
        <taxon>Bacillati</taxon>
        <taxon>Bacillota</taxon>
        <taxon>Bacilli</taxon>
        <taxon>Lactobacillales</taxon>
        <taxon>Lactobacillaceae</taxon>
        <taxon>Ligilactobacillus</taxon>
    </lineage>
</organism>
<dbReference type="GO" id="GO:0009313">
    <property type="term" value="P:oligosaccharide catabolic process"/>
    <property type="evidence" value="ECO:0007669"/>
    <property type="project" value="TreeGrafter"/>
</dbReference>
<sequence>MTKKMNNWWKKYVFYEIYTQSFKDSNGDGIGDLNGITESLDYLTELGISGIWLTPVYKSPMIDNGYDISSYKEINSDYGTMEDFDQLLRSAHQKGLKIIMDLVVNHTSDQHKWFMESKKSRSNAYSDYYIWRDPKQDGSAPSNLGSVFGGSAWEYVPARKQYYLHLFEKRQPDLNWENSQLRQDIYATMKFWLDKGIDGFRMDSISFISKEPDFKNLSLLNQEGFGAYYVGSANGPKLHEYIKEMHEEILSKYDVVLIGETPHTTSTQAQQYVDPRNNELSMLFQFDHMHVDYGELGRYSDV</sequence>
<dbReference type="Pfam" id="PF00128">
    <property type="entry name" value="Alpha-amylase"/>
    <property type="match status" value="1"/>
</dbReference>
<dbReference type="SUPFAM" id="SSF51445">
    <property type="entry name" value="(Trans)glycosidases"/>
    <property type="match status" value="1"/>
</dbReference>
<dbReference type="EMBL" id="BFFP01000005">
    <property type="protein sequence ID" value="GBG94064.1"/>
    <property type="molecule type" value="Genomic_DNA"/>
</dbReference>
<reference evidence="5 6" key="1">
    <citation type="journal article" date="2019" name="Int. J. Syst. Evol. Microbiol.">
        <title>Lactobacillus salitolerans sp. nov., a novel lactic acid bacterium isolated from spent mushroom substrates.</title>
        <authorList>
            <person name="Tohno M."/>
            <person name="Tanizawa Y."/>
            <person name="Kojima Y."/>
            <person name="Sakamoto M."/>
            <person name="Nakamura Y."/>
            <person name="Ohkuma M."/>
            <person name="Kobayashi H."/>
        </authorList>
    </citation>
    <scope>NUCLEOTIDE SEQUENCE [LARGE SCALE GENOMIC DNA]</scope>
    <source>
        <strain evidence="5 6">YK43</strain>
    </source>
</reference>
<evidence type="ECO:0000256" key="3">
    <source>
        <dbReference type="ARBA" id="ARBA00023295"/>
    </source>
</evidence>
<evidence type="ECO:0000256" key="2">
    <source>
        <dbReference type="ARBA" id="ARBA00022801"/>
    </source>
</evidence>
<evidence type="ECO:0000259" key="4">
    <source>
        <dbReference type="SMART" id="SM00642"/>
    </source>
</evidence>
<gene>
    <name evidence="5" type="ORF">LFYK43_05230</name>
</gene>
<evidence type="ECO:0000313" key="5">
    <source>
        <dbReference type="EMBL" id="GBG94064.1"/>
    </source>
</evidence>
<dbReference type="InterPro" id="IPR017853">
    <property type="entry name" value="GH"/>
</dbReference>
<dbReference type="GO" id="GO:0004556">
    <property type="term" value="F:alpha-amylase activity"/>
    <property type="evidence" value="ECO:0007669"/>
    <property type="project" value="TreeGrafter"/>
</dbReference>
<proteinExistence type="inferred from homology"/>
<dbReference type="Gene3D" id="3.90.400.10">
    <property type="entry name" value="Oligo-1,6-glucosidase, Domain 2"/>
    <property type="match status" value="1"/>
</dbReference>
<comment type="caution">
    <text evidence="5">The sequence shown here is derived from an EMBL/GenBank/DDBJ whole genome shotgun (WGS) entry which is preliminary data.</text>
</comment>
<accession>A0A401IRE2</accession>
<dbReference type="Proteomes" id="UP000286848">
    <property type="component" value="Unassembled WGS sequence"/>
</dbReference>
<keyword evidence="2" id="KW-0378">Hydrolase</keyword>